<name>A0A6J5QAP3_9CAUD</name>
<dbReference type="EMBL" id="LR798433">
    <property type="protein sequence ID" value="CAB5231191.1"/>
    <property type="molecule type" value="Genomic_DNA"/>
</dbReference>
<evidence type="ECO:0000313" key="5">
    <source>
        <dbReference type="EMBL" id="CAB4193592.1"/>
    </source>
</evidence>
<dbReference type="EMBL" id="LR796798">
    <property type="protein sequence ID" value="CAB4166936.1"/>
    <property type="molecule type" value="Genomic_DNA"/>
</dbReference>
<dbReference type="EMBL" id="LR796979">
    <property type="protein sequence ID" value="CAB4179487.1"/>
    <property type="molecule type" value="Genomic_DNA"/>
</dbReference>
<evidence type="ECO:0000313" key="6">
    <source>
        <dbReference type="EMBL" id="CAB5231191.1"/>
    </source>
</evidence>
<evidence type="ECO:0000313" key="4">
    <source>
        <dbReference type="EMBL" id="CAB4189167.1"/>
    </source>
</evidence>
<accession>A0A6J5QAP3</accession>
<evidence type="ECO:0000313" key="3">
    <source>
        <dbReference type="EMBL" id="CAB4179487.1"/>
    </source>
</evidence>
<dbReference type="EMBL" id="LR797132">
    <property type="protein sequence ID" value="CAB4189167.1"/>
    <property type="molecule type" value="Genomic_DNA"/>
</dbReference>
<organism evidence="3">
    <name type="scientific">uncultured Caudovirales phage</name>
    <dbReference type="NCBI Taxonomy" id="2100421"/>
    <lineage>
        <taxon>Viruses</taxon>
        <taxon>Duplodnaviria</taxon>
        <taxon>Heunggongvirae</taxon>
        <taxon>Uroviricota</taxon>
        <taxon>Caudoviricetes</taxon>
        <taxon>Peduoviridae</taxon>
        <taxon>Maltschvirus</taxon>
        <taxon>Maltschvirus maltsch</taxon>
    </lineage>
</organism>
<protein>
    <submittedName>
        <fullName evidence="3">Uncharacterized protein</fullName>
    </submittedName>
</protein>
<reference evidence="3" key="1">
    <citation type="submission" date="2020-05" db="EMBL/GenBank/DDBJ databases">
        <authorList>
            <person name="Chiriac C."/>
            <person name="Salcher M."/>
            <person name="Ghai R."/>
            <person name="Kavagutti S V."/>
        </authorList>
    </citation>
    <scope>NUCLEOTIDE SEQUENCE</scope>
</reference>
<sequence>MTAYYPAAVKNDYSTKIDFSDTILAIHVNSLQEEMTAVQTNLGTYIRVSSGWVGAFDKVTTTWDSLKDRLANIEYGLNSIWTAVPVGGTSGQVLSKSSGSDYATAWTTPVTGLPSQTGNNGKYLTTDGSSATWATVAQGGETISSFLLAGC</sequence>
<gene>
    <name evidence="3" type="ORF">UFOVP1034_123</name>
    <name evidence="4" type="ORF">UFOVP1177_123</name>
    <name evidence="5" type="ORF">UFOVP1243_110</name>
    <name evidence="6" type="ORF">UFOVP1581_35</name>
    <name evidence="1" type="ORF">UFOVP854_35</name>
    <name evidence="2" type="ORF">UFOVP964_35</name>
</gene>
<evidence type="ECO:0000313" key="1">
    <source>
        <dbReference type="EMBL" id="CAB4166936.1"/>
    </source>
</evidence>
<proteinExistence type="predicted"/>
<dbReference type="EMBL" id="LR796924">
    <property type="protein sequence ID" value="CAB4174237.1"/>
    <property type="molecule type" value="Genomic_DNA"/>
</dbReference>
<evidence type="ECO:0000313" key="2">
    <source>
        <dbReference type="EMBL" id="CAB4174237.1"/>
    </source>
</evidence>
<dbReference type="EMBL" id="LR797196">
    <property type="protein sequence ID" value="CAB4193592.1"/>
    <property type="molecule type" value="Genomic_DNA"/>
</dbReference>